<dbReference type="PANTHER" id="PTHR37469:SF2">
    <property type="entry name" value="CELLOBIONIC ACID PHOSPHORYLASE"/>
    <property type="match status" value="1"/>
</dbReference>
<dbReference type="SUPFAM" id="SSF74650">
    <property type="entry name" value="Galactose mutarotase-like"/>
    <property type="match status" value="1"/>
</dbReference>
<dbReference type="Pfam" id="PF17167">
    <property type="entry name" value="Glyco_hydro_94"/>
    <property type="match status" value="1"/>
</dbReference>
<dbReference type="EMBL" id="JARVCO010000012">
    <property type="protein sequence ID" value="MDZ8120435.1"/>
    <property type="molecule type" value="Genomic_DNA"/>
</dbReference>
<dbReference type="InterPro" id="IPR008928">
    <property type="entry name" value="6-hairpin_glycosidase_sf"/>
</dbReference>
<evidence type="ECO:0000313" key="5">
    <source>
        <dbReference type="EMBL" id="MDZ8120435.1"/>
    </source>
</evidence>
<dbReference type="Pfam" id="PF06165">
    <property type="entry name" value="GH94_b-supersand"/>
    <property type="match status" value="1"/>
</dbReference>
<dbReference type="PANTHER" id="PTHR37469">
    <property type="entry name" value="CELLOBIONIC ACID PHOSPHORYLASE-RELATED"/>
    <property type="match status" value="1"/>
</dbReference>
<dbReference type="Gene3D" id="1.20.890.20">
    <property type="entry name" value="mpn423 like domain"/>
    <property type="match status" value="1"/>
</dbReference>
<evidence type="ECO:0000313" key="6">
    <source>
        <dbReference type="Proteomes" id="UP001290861"/>
    </source>
</evidence>
<name>A0ABU5N1W9_9BACT</name>
<keyword evidence="2" id="KW-0808">Transferase</keyword>
<dbReference type="RefSeq" id="WP_322610208.1">
    <property type="nucleotide sequence ID" value="NZ_JARVCO010000012.1"/>
</dbReference>
<dbReference type="Gene3D" id="1.50.10.10">
    <property type="match status" value="1"/>
</dbReference>
<dbReference type="InterPro" id="IPR010383">
    <property type="entry name" value="Glyco_hydrolase_94_b-supersand"/>
</dbReference>
<proteinExistence type="predicted"/>
<dbReference type="Proteomes" id="UP001290861">
    <property type="component" value="Unassembled WGS sequence"/>
</dbReference>
<dbReference type="SUPFAM" id="SSF48208">
    <property type="entry name" value="Six-hairpin glycosidases"/>
    <property type="match status" value="1"/>
</dbReference>
<protein>
    <recommendedName>
        <fullName evidence="7">Cellobiose phosphorylase</fullName>
    </recommendedName>
</protein>
<gene>
    <name evidence="5" type="ORF">P9H32_17540</name>
</gene>
<dbReference type="InterPro" id="IPR052047">
    <property type="entry name" value="GH94_Enzymes"/>
</dbReference>
<keyword evidence="6" id="KW-1185">Reference proteome</keyword>
<accession>A0ABU5N1W9</accession>
<dbReference type="SMART" id="SM01068">
    <property type="entry name" value="CBM_X"/>
    <property type="match status" value="1"/>
</dbReference>
<sequence>MNDNNVYAFNDEEKSIRINRSDLPTPWINYLSNGRLHAFVSQAGGGMAWWKSPITYRMTHYRYQNVPMDGPGFYTYVREKDGTTWSPTFRPCETPLDDWYAEHHAGWSKFVGTKNGVTATLKLFCAMDTDALCYDLEIKNDSGEEKELDLFAYADLAQLEWTTDLFYGYYIQSQVTTFYDEDMDAVIYRYQHTPQPFVEDVPLIWMAADRKMDSWSGDREKFLGPYRWEQNPIGVEKGHCGNDTIECGHPCTAGQVSVTVKPGETERVVFTLGVAPGGLIKHKETMANIKQDLETFRSLEKIDGQFQALENWWSNHLSKFDCEIPNKDIQRQINIWSPIQTVHNGRYSRSTSWHAPGYRGFGYRDTATDMVGVAYRDPKWATDMCLYLLSQQFEDGHALHTCYPEDGPAMSRGASKHADDHLWMPMVVYAILSETGDYSLLEKDVPWLSEEDNWTTYGSATVWEHLMRGVDFTENNLGEKGFPLTFDGDWNDIILRFSRAGKGESIFCGQQYVIILRQMIEIGKAAGKPQKDLDRLQDCLSRMVKNLEDHAWDGEYWRRGYTDEGDIVGTKEAEYGKIFINPQSWSVWAGVGTEEQNNSGMDNAIKYTATDFGLRLVHPGFKTYPHDPDPFTGYNPGCAENGAVFCQANGWVIIALSKLGRAEDAWKIFGDMIPHTALNNIGLERYEAEPYAYVSNIIGPENKRHGWANVTQVTGTAAWMDLVGTQYLLGVRPGLRGLEIDPCIPADWKSYSVTREYRGRTYIISVANPDGVVKGVKSVTVNGVEIEGNIIDPATVSGGEVVVEVVMGE</sequence>
<organism evidence="5 6">
    <name type="scientific">Pontiella agarivorans</name>
    <dbReference type="NCBI Taxonomy" id="3038953"/>
    <lineage>
        <taxon>Bacteria</taxon>
        <taxon>Pseudomonadati</taxon>
        <taxon>Kiritimatiellota</taxon>
        <taxon>Kiritimatiellia</taxon>
        <taxon>Kiritimatiellales</taxon>
        <taxon>Pontiellaceae</taxon>
        <taxon>Pontiella</taxon>
    </lineage>
</organism>
<reference evidence="5 6" key="1">
    <citation type="journal article" date="2024" name="Appl. Environ. Microbiol.">
        <title>Pontiella agarivorans sp. nov., a novel marine anaerobic bacterium capable of degrading macroalgal polysaccharides and fixing nitrogen.</title>
        <authorList>
            <person name="Liu N."/>
            <person name="Kivenson V."/>
            <person name="Peng X."/>
            <person name="Cui Z."/>
            <person name="Lankiewicz T.S."/>
            <person name="Gosselin K.M."/>
            <person name="English C.J."/>
            <person name="Blair E.M."/>
            <person name="O'Malley M.A."/>
            <person name="Valentine D.L."/>
        </authorList>
    </citation>
    <scope>NUCLEOTIDE SEQUENCE [LARGE SCALE GENOMIC DNA]</scope>
    <source>
        <strain evidence="5 6">NLcol2</strain>
    </source>
</reference>
<dbReference type="InterPro" id="IPR033432">
    <property type="entry name" value="GH94_catalytic"/>
</dbReference>
<keyword evidence="1" id="KW-0328">Glycosyltransferase</keyword>
<dbReference type="Gene3D" id="2.70.98.40">
    <property type="entry name" value="Glycoside hydrolase, family 65, N-terminal domain"/>
    <property type="match status" value="1"/>
</dbReference>
<evidence type="ECO:0000259" key="4">
    <source>
        <dbReference type="Pfam" id="PF17167"/>
    </source>
</evidence>
<dbReference type="Gene3D" id="2.60.420.10">
    <property type="entry name" value="Maltose phosphorylase, domain 3"/>
    <property type="match status" value="1"/>
</dbReference>
<feature type="domain" description="Glycosyl hydrolase 94 supersandwich" evidence="3">
    <location>
        <begin position="17"/>
        <end position="275"/>
    </location>
</feature>
<evidence type="ECO:0000256" key="1">
    <source>
        <dbReference type="ARBA" id="ARBA00022676"/>
    </source>
</evidence>
<dbReference type="InterPro" id="IPR037018">
    <property type="entry name" value="GH65_N"/>
</dbReference>
<feature type="domain" description="Glycosyl hydrolase 94 catalytic" evidence="4">
    <location>
        <begin position="312"/>
        <end position="730"/>
    </location>
</feature>
<dbReference type="InterPro" id="IPR011013">
    <property type="entry name" value="Gal_mutarotase_sf_dom"/>
</dbReference>
<comment type="caution">
    <text evidence="5">The sequence shown here is derived from an EMBL/GenBank/DDBJ whole genome shotgun (WGS) entry which is preliminary data.</text>
</comment>
<evidence type="ECO:0000256" key="2">
    <source>
        <dbReference type="ARBA" id="ARBA00022679"/>
    </source>
</evidence>
<evidence type="ECO:0000259" key="3">
    <source>
        <dbReference type="Pfam" id="PF06165"/>
    </source>
</evidence>
<dbReference type="InterPro" id="IPR012341">
    <property type="entry name" value="6hp_glycosidase-like_sf"/>
</dbReference>
<evidence type="ECO:0008006" key="7">
    <source>
        <dbReference type="Google" id="ProtNLM"/>
    </source>
</evidence>